<evidence type="ECO:0000256" key="2">
    <source>
        <dbReference type="SAM" id="Phobius"/>
    </source>
</evidence>
<proteinExistence type="predicted"/>
<sequence>MQMRIVLFYSVIFTNIAVSRSADSKTKGEKALRKKVTVSEASMEGDIVTPLNTKSRSVPAFNAYDHQFTSEYKMTCGSKVTAIMGIEGIARCMPEYNDIVVVQKDDEVAVQECLKIIVCTPSKRDDNVLCKPDTIRVVLPYANMLLTSNSKKELHKSAFKVSKGEIVFTNDPRCMMVFSKEHKMKHRFQNKSKKLRAILADYPGFYLQPTFYNKRRRHRMGNTISFGGDLHKGTRPLSHIKCNAECDVGQLFYYKMAANVLIYSKFFIEGATCDWIKICTRGEDGVNRRKYQCDDVDLLSIYIRNGFVVMPGAPNGTPIKFVKSTKGTQLEDSLTSRPTQIAFEYDGDRFAVWSVTREVVVSSTNMGHDGHIIIYMSDHNCLIRKKGIRDLGENNGMVYQVHQDKLINDVSTGKRVFYTYETARSRTRPRTMNTEKPTPNFSAVAPATTTRHLGIGVLSPYIGSELVRARKGWLIWMIFVGFFCGSLTALLLAALVLYINRRAVYAEWYRGMHKRYGVDPSGMSGGITGSMFGSTTSGVAPSSTIGPTTKGDTTGSTKHWDKRKGTYTYDSSHGSSSRDSSHSSAASHSRSSKRRQSSRSSKSRGSAFDSNVVNL</sequence>
<evidence type="ECO:0000256" key="3">
    <source>
        <dbReference type="SAM" id="SignalP"/>
    </source>
</evidence>
<accession>A0A7I4XZR5</accession>
<name>A0A7I4XZR5_HAECO</name>
<dbReference type="WBParaSite" id="HCON_00025430-00001">
    <property type="protein sequence ID" value="HCON_00025430-00001"/>
    <property type="gene ID" value="HCON_00025430"/>
</dbReference>
<evidence type="ECO:0000256" key="1">
    <source>
        <dbReference type="SAM" id="MobiDB-lite"/>
    </source>
</evidence>
<keyword evidence="2" id="KW-0472">Membrane</keyword>
<keyword evidence="2" id="KW-1133">Transmembrane helix</keyword>
<feature type="compositionally biased region" description="Low complexity" evidence="1">
    <location>
        <begin position="570"/>
        <end position="589"/>
    </location>
</feature>
<dbReference type="OrthoDB" id="5871687at2759"/>
<dbReference type="InterPro" id="IPR055273">
    <property type="entry name" value="CBG09102/CBG15751-like_dom"/>
</dbReference>
<feature type="chain" id="PRO_5029561043" evidence="3">
    <location>
        <begin position="22"/>
        <end position="615"/>
    </location>
</feature>
<dbReference type="PANTHER" id="PTHR40314:SF3">
    <property type="entry name" value="VWFD DOMAIN-CONTAINING PROTEIN"/>
    <property type="match status" value="1"/>
</dbReference>
<dbReference type="AlphaFoldDB" id="A0A7I4XZR5"/>
<feature type="signal peptide" evidence="3">
    <location>
        <begin position="1"/>
        <end position="21"/>
    </location>
</feature>
<organism evidence="4 5">
    <name type="scientific">Haemonchus contortus</name>
    <name type="common">Barber pole worm</name>
    <dbReference type="NCBI Taxonomy" id="6289"/>
    <lineage>
        <taxon>Eukaryota</taxon>
        <taxon>Metazoa</taxon>
        <taxon>Ecdysozoa</taxon>
        <taxon>Nematoda</taxon>
        <taxon>Chromadorea</taxon>
        <taxon>Rhabditida</taxon>
        <taxon>Rhabditina</taxon>
        <taxon>Rhabditomorpha</taxon>
        <taxon>Strongyloidea</taxon>
        <taxon>Trichostrongylidae</taxon>
        <taxon>Haemonchus</taxon>
    </lineage>
</organism>
<dbReference type="PANTHER" id="PTHR40314">
    <property type="entry name" value="PROTEIN CBG09102-RELATED"/>
    <property type="match status" value="1"/>
</dbReference>
<dbReference type="OMA" id="FANEGKC"/>
<protein>
    <submittedName>
        <fullName evidence="5">Uncharacterized protein</fullName>
    </submittedName>
</protein>
<evidence type="ECO:0000313" key="4">
    <source>
        <dbReference type="Proteomes" id="UP000025227"/>
    </source>
</evidence>
<dbReference type="Proteomes" id="UP000025227">
    <property type="component" value="Unplaced"/>
</dbReference>
<keyword evidence="3" id="KW-0732">Signal</keyword>
<reference evidence="5" key="1">
    <citation type="submission" date="2020-12" db="UniProtKB">
        <authorList>
            <consortium name="WormBaseParasite"/>
        </authorList>
    </citation>
    <scope>IDENTIFICATION</scope>
    <source>
        <strain evidence="5">MHco3</strain>
    </source>
</reference>
<evidence type="ECO:0000313" key="5">
    <source>
        <dbReference type="WBParaSite" id="HCON_00025430-00001"/>
    </source>
</evidence>
<feature type="compositionally biased region" description="Polar residues" evidence="1">
    <location>
        <begin position="538"/>
        <end position="557"/>
    </location>
</feature>
<feature type="region of interest" description="Disordered" evidence="1">
    <location>
        <begin position="538"/>
        <end position="615"/>
    </location>
</feature>
<keyword evidence="2" id="KW-0812">Transmembrane</keyword>
<keyword evidence="4" id="KW-1185">Reference proteome</keyword>
<feature type="transmembrane region" description="Helical" evidence="2">
    <location>
        <begin position="473"/>
        <end position="499"/>
    </location>
</feature>